<dbReference type="RefSeq" id="WP_021232700.1">
    <property type="nucleotide sequence ID" value="NZ_ATHL01000029.1"/>
</dbReference>
<dbReference type="Gene3D" id="3.90.1720.10">
    <property type="entry name" value="endopeptidase domain like (from Nostoc punctiforme)"/>
    <property type="match status" value="1"/>
</dbReference>
<sequence length="147" mass="15762">MTGEDVAAAALRLVGVPFRLHGRDPRIGLDCLGVVALAYGQTARMPNHYGLRSRGLSPADPIVAAVTESMGLFPVEGSAVAGDLLMLRPGPCQVHFALAVGPDRIVHAHAGLRRVVLGPVPQDWPLIGHWRPLNPQEKTWPRSFSTP</sequence>
<dbReference type="GO" id="GO:0008234">
    <property type="term" value="F:cysteine-type peptidase activity"/>
    <property type="evidence" value="ECO:0007669"/>
    <property type="project" value="UniProtKB-KW"/>
</dbReference>
<name>T0JAB4_9SPHN</name>
<proteinExistence type="inferred from homology"/>
<keyword evidence="7" id="KW-1185">Reference proteome</keyword>
<dbReference type="SUPFAM" id="SSF54001">
    <property type="entry name" value="Cysteine proteinases"/>
    <property type="match status" value="1"/>
</dbReference>
<dbReference type="OrthoDB" id="8481272at2"/>
<comment type="caution">
    <text evidence="6">The sequence shown here is derived from an EMBL/GenBank/DDBJ whole genome shotgun (WGS) entry which is preliminary data.</text>
</comment>
<comment type="similarity">
    <text evidence="1">Belongs to the peptidase C40 family.</text>
</comment>
<dbReference type="InterPro" id="IPR038765">
    <property type="entry name" value="Papain-like_cys_pep_sf"/>
</dbReference>
<feature type="domain" description="NlpC/P60" evidence="5">
    <location>
        <begin position="1"/>
        <end position="141"/>
    </location>
</feature>
<dbReference type="eggNOG" id="COG0791">
    <property type="taxonomic scope" value="Bacteria"/>
</dbReference>
<evidence type="ECO:0000256" key="4">
    <source>
        <dbReference type="ARBA" id="ARBA00022807"/>
    </source>
</evidence>
<dbReference type="GO" id="GO:0006508">
    <property type="term" value="P:proteolysis"/>
    <property type="evidence" value="ECO:0007669"/>
    <property type="project" value="UniProtKB-KW"/>
</dbReference>
<evidence type="ECO:0000313" key="7">
    <source>
        <dbReference type="Proteomes" id="UP000015527"/>
    </source>
</evidence>
<protein>
    <recommendedName>
        <fullName evidence="5">NlpC/P60 domain-containing protein</fullName>
    </recommendedName>
</protein>
<evidence type="ECO:0000256" key="1">
    <source>
        <dbReference type="ARBA" id="ARBA00007074"/>
    </source>
</evidence>
<keyword evidence="3" id="KW-0378">Hydrolase</keyword>
<dbReference type="AlphaFoldDB" id="T0JAB4"/>
<accession>T0JAB4</accession>
<evidence type="ECO:0000259" key="5">
    <source>
        <dbReference type="PROSITE" id="PS51935"/>
    </source>
</evidence>
<dbReference type="EMBL" id="ATHL01000029">
    <property type="protein sequence ID" value="EQB18834.1"/>
    <property type="molecule type" value="Genomic_DNA"/>
</dbReference>
<organism evidence="6 7">
    <name type="scientific">Novosphingobium lindaniclasticum LE124</name>
    <dbReference type="NCBI Taxonomy" id="1096930"/>
    <lineage>
        <taxon>Bacteria</taxon>
        <taxon>Pseudomonadati</taxon>
        <taxon>Pseudomonadota</taxon>
        <taxon>Alphaproteobacteria</taxon>
        <taxon>Sphingomonadales</taxon>
        <taxon>Sphingomonadaceae</taxon>
        <taxon>Novosphingobium</taxon>
    </lineage>
</organism>
<reference evidence="6 7" key="1">
    <citation type="journal article" date="2013" name="Genome Announc.">
        <title>Genome Sequence of Novosphingobium lindaniclasticum LE124T, Isolated from a Hexachlorocyclohexane Dumpsite.</title>
        <authorList>
            <person name="Saxena A."/>
            <person name="Nayyar N."/>
            <person name="Sangwan N."/>
            <person name="Kumari R."/>
            <person name="Khurana J.P."/>
            <person name="Lal R."/>
        </authorList>
    </citation>
    <scope>NUCLEOTIDE SEQUENCE [LARGE SCALE GENOMIC DNA]</scope>
    <source>
        <strain evidence="6 7">LE124</strain>
    </source>
</reference>
<dbReference type="InterPro" id="IPR000064">
    <property type="entry name" value="NLP_P60_dom"/>
</dbReference>
<keyword evidence="2" id="KW-0645">Protease</keyword>
<dbReference type="PATRIC" id="fig|1096930.3.peg.720"/>
<keyword evidence="4" id="KW-0788">Thiol protease</keyword>
<evidence type="ECO:0000256" key="3">
    <source>
        <dbReference type="ARBA" id="ARBA00022801"/>
    </source>
</evidence>
<dbReference type="Proteomes" id="UP000015527">
    <property type="component" value="Unassembled WGS sequence"/>
</dbReference>
<evidence type="ECO:0000313" key="6">
    <source>
        <dbReference type="EMBL" id="EQB18834.1"/>
    </source>
</evidence>
<dbReference type="PROSITE" id="PS51935">
    <property type="entry name" value="NLPC_P60"/>
    <property type="match status" value="1"/>
</dbReference>
<evidence type="ECO:0000256" key="2">
    <source>
        <dbReference type="ARBA" id="ARBA00022670"/>
    </source>
</evidence>
<gene>
    <name evidence="6" type="ORF">L284_03655</name>
</gene>